<keyword evidence="3" id="KW-0805">Transcription regulation</keyword>
<protein>
    <recommendedName>
        <fullName evidence="9">Transcription factor domain-containing protein</fullName>
    </recommendedName>
</protein>
<dbReference type="VEuPathDB" id="FungiDB:ASPCADRAFT_207010"/>
<dbReference type="Proteomes" id="UP000188318">
    <property type="component" value="Unassembled WGS sequence"/>
</dbReference>
<sequence length="408" mass="45524">MRLRDAVATARRPGGRARVLPALTADLPWTMTMTSDEKRCWSFFRHEVLPGCLEASHSGLWEQVIFPLSAVEPAVYHAVLAFSAVNHHIHEAGQLAIPGQDLRSTWHGFALVHSGRAFGLLQRRAGSHDPQLPPVLLVCCLLFILLELACARYDDANTHLRSGLRILHELRRGGPGAGCMDPEAYPIPPGLLEAFLYLDAHSAFHGVQEPFLPLDQQFHYHASFEARLCTLPFQTVQQARQMLHSLVPTIFLFLERCWSCTDVDRRHQYPVLQPQQHRLLSCLNQFGVHWTMFTQQTVSGTQDPSSRMVQLAHRTFTLALKTCLHPPGHPDLRPLLGEYETLLSASLTALTRPDLVGQRPGPLHRGIARFTPDGTVCAALSFLALRCPDYAIRARAIRALRDAPRAGG</sequence>
<dbReference type="STRING" id="602072.A0A1R3RQY4"/>
<keyword evidence="6" id="KW-0539">Nucleus</keyword>
<dbReference type="PANTHER" id="PTHR36206">
    <property type="entry name" value="ASPERCRYPTIN BIOSYNTHESIS CLUSTER-SPECIFIC TRANSCRIPTION REGULATOR ATNN-RELATED"/>
    <property type="match status" value="1"/>
</dbReference>
<keyword evidence="2" id="KW-0862">Zinc</keyword>
<evidence type="ECO:0000256" key="3">
    <source>
        <dbReference type="ARBA" id="ARBA00023015"/>
    </source>
</evidence>
<accession>A0A1R3RQY4</accession>
<dbReference type="AlphaFoldDB" id="A0A1R3RQY4"/>
<dbReference type="InterPro" id="IPR052360">
    <property type="entry name" value="Transcr_Regulatory_Proteins"/>
</dbReference>
<reference evidence="8" key="1">
    <citation type="journal article" date="2017" name="Genome Biol.">
        <title>Comparative genomics reveals high biological diversity and specific adaptations in the industrially and medically important fungal genus Aspergillus.</title>
        <authorList>
            <person name="de Vries R.P."/>
            <person name="Riley R."/>
            <person name="Wiebenga A."/>
            <person name="Aguilar-Osorio G."/>
            <person name="Amillis S."/>
            <person name="Uchima C.A."/>
            <person name="Anderluh G."/>
            <person name="Asadollahi M."/>
            <person name="Askin M."/>
            <person name="Barry K."/>
            <person name="Battaglia E."/>
            <person name="Bayram O."/>
            <person name="Benocci T."/>
            <person name="Braus-Stromeyer S.A."/>
            <person name="Caldana C."/>
            <person name="Canovas D."/>
            <person name="Cerqueira G.C."/>
            <person name="Chen F."/>
            <person name="Chen W."/>
            <person name="Choi C."/>
            <person name="Clum A."/>
            <person name="Dos Santos R.A."/>
            <person name="Damasio A.R."/>
            <person name="Diallinas G."/>
            <person name="Emri T."/>
            <person name="Fekete E."/>
            <person name="Flipphi M."/>
            <person name="Freyberg S."/>
            <person name="Gallo A."/>
            <person name="Gournas C."/>
            <person name="Habgood R."/>
            <person name="Hainaut M."/>
            <person name="Harispe M.L."/>
            <person name="Henrissat B."/>
            <person name="Hilden K.S."/>
            <person name="Hope R."/>
            <person name="Hossain A."/>
            <person name="Karabika E."/>
            <person name="Karaffa L."/>
            <person name="Karanyi Z."/>
            <person name="Krasevec N."/>
            <person name="Kuo A."/>
            <person name="Kusch H."/>
            <person name="LaButti K."/>
            <person name="Lagendijk E.L."/>
            <person name="Lapidus A."/>
            <person name="Levasseur A."/>
            <person name="Lindquist E."/>
            <person name="Lipzen A."/>
            <person name="Logrieco A.F."/>
            <person name="MacCabe A."/>
            <person name="Maekelae M.R."/>
            <person name="Malavazi I."/>
            <person name="Melin P."/>
            <person name="Meyer V."/>
            <person name="Mielnichuk N."/>
            <person name="Miskei M."/>
            <person name="Molnar A.P."/>
            <person name="Mule G."/>
            <person name="Ngan C.Y."/>
            <person name="Orejas M."/>
            <person name="Orosz E."/>
            <person name="Ouedraogo J.P."/>
            <person name="Overkamp K.M."/>
            <person name="Park H.-S."/>
            <person name="Perrone G."/>
            <person name="Piumi F."/>
            <person name="Punt P.J."/>
            <person name="Ram A.F."/>
            <person name="Ramon A."/>
            <person name="Rauscher S."/>
            <person name="Record E."/>
            <person name="Riano-Pachon D.M."/>
            <person name="Robert V."/>
            <person name="Roehrig J."/>
            <person name="Ruller R."/>
            <person name="Salamov A."/>
            <person name="Salih N.S."/>
            <person name="Samson R.A."/>
            <person name="Sandor E."/>
            <person name="Sanguinetti M."/>
            <person name="Schuetze T."/>
            <person name="Sepcic K."/>
            <person name="Shelest E."/>
            <person name="Sherlock G."/>
            <person name="Sophianopoulou V."/>
            <person name="Squina F.M."/>
            <person name="Sun H."/>
            <person name="Susca A."/>
            <person name="Todd R.B."/>
            <person name="Tsang A."/>
            <person name="Unkles S.E."/>
            <person name="van de Wiele N."/>
            <person name="van Rossen-Uffink D."/>
            <person name="Oliveira J.V."/>
            <person name="Vesth T.C."/>
            <person name="Visser J."/>
            <person name="Yu J.-H."/>
            <person name="Zhou M."/>
            <person name="Andersen M.R."/>
            <person name="Archer D.B."/>
            <person name="Baker S.E."/>
            <person name="Benoit I."/>
            <person name="Brakhage A.A."/>
            <person name="Braus G.H."/>
            <person name="Fischer R."/>
            <person name="Frisvad J.C."/>
            <person name="Goldman G.H."/>
            <person name="Houbraken J."/>
            <person name="Oakley B."/>
            <person name="Pocsi I."/>
            <person name="Scazzocchio C."/>
            <person name="Seiboth B."/>
            <person name="vanKuyk P.A."/>
            <person name="Wortman J."/>
            <person name="Dyer P.S."/>
            <person name="Grigoriev I.V."/>
        </authorList>
    </citation>
    <scope>NUCLEOTIDE SEQUENCE [LARGE SCALE GENOMIC DNA]</scope>
    <source>
        <strain evidence="8">ITEM 5010</strain>
    </source>
</reference>
<dbReference type="InterPro" id="IPR021858">
    <property type="entry name" value="Fun_TF"/>
</dbReference>
<evidence type="ECO:0000256" key="4">
    <source>
        <dbReference type="ARBA" id="ARBA00023125"/>
    </source>
</evidence>
<evidence type="ECO:0000313" key="7">
    <source>
        <dbReference type="EMBL" id="OOF96897.1"/>
    </source>
</evidence>
<proteinExistence type="predicted"/>
<evidence type="ECO:0000256" key="1">
    <source>
        <dbReference type="ARBA" id="ARBA00022723"/>
    </source>
</evidence>
<evidence type="ECO:0008006" key="9">
    <source>
        <dbReference type="Google" id="ProtNLM"/>
    </source>
</evidence>
<evidence type="ECO:0000256" key="6">
    <source>
        <dbReference type="ARBA" id="ARBA00023242"/>
    </source>
</evidence>
<keyword evidence="8" id="KW-1185">Reference proteome</keyword>
<gene>
    <name evidence="7" type="ORF">ASPCADRAFT_207010</name>
</gene>
<dbReference type="PANTHER" id="PTHR36206:SF16">
    <property type="entry name" value="TRANSCRIPTION FACTOR DOMAIN-CONTAINING PROTEIN-RELATED"/>
    <property type="match status" value="1"/>
</dbReference>
<keyword evidence="4" id="KW-0238">DNA-binding</keyword>
<keyword evidence="5" id="KW-0804">Transcription</keyword>
<dbReference type="GO" id="GO:0046872">
    <property type="term" value="F:metal ion binding"/>
    <property type="evidence" value="ECO:0007669"/>
    <property type="project" value="UniProtKB-KW"/>
</dbReference>
<feature type="non-terminal residue" evidence="7">
    <location>
        <position position="408"/>
    </location>
</feature>
<dbReference type="OrthoDB" id="3172332at2759"/>
<name>A0A1R3RQY4_ASPC5</name>
<dbReference type="EMBL" id="KV907498">
    <property type="protein sequence ID" value="OOF96897.1"/>
    <property type="molecule type" value="Genomic_DNA"/>
</dbReference>
<dbReference type="GO" id="GO:0003677">
    <property type="term" value="F:DNA binding"/>
    <property type="evidence" value="ECO:0007669"/>
    <property type="project" value="UniProtKB-KW"/>
</dbReference>
<evidence type="ECO:0000256" key="2">
    <source>
        <dbReference type="ARBA" id="ARBA00022833"/>
    </source>
</evidence>
<evidence type="ECO:0000313" key="8">
    <source>
        <dbReference type="Proteomes" id="UP000188318"/>
    </source>
</evidence>
<dbReference type="Pfam" id="PF11951">
    <property type="entry name" value="Fungal_trans_2"/>
    <property type="match status" value="1"/>
</dbReference>
<organism evidence="7 8">
    <name type="scientific">Aspergillus carbonarius (strain ITEM 5010)</name>
    <dbReference type="NCBI Taxonomy" id="602072"/>
    <lineage>
        <taxon>Eukaryota</taxon>
        <taxon>Fungi</taxon>
        <taxon>Dikarya</taxon>
        <taxon>Ascomycota</taxon>
        <taxon>Pezizomycotina</taxon>
        <taxon>Eurotiomycetes</taxon>
        <taxon>Eurotiomycetidae</taxon>
        <taxon>Eurotiales</taxon>
        <taxon>Aspergillaceae</taxon>
        <taxon>Aspergillus</taxon>
        <taxon>Aspergillus subgen. Circumdati</taxon>
    </lineage>
</organism>
<evidence type="ECO:0000256" key="5">
    <source>
        <dbReference type="ARBA" id="ARBA00023163"/>
    </source>
</evidence>
<keyword evidence="1" id="KW-0479">Metal-binding</keyword>